<evidence type="ECO:0000313" key="3">
    <source>
        <dbReference type="Proteomes" id="UP000631114"/>
    </source>
</evidence>
<gene>
    <name evidence="2" type="ORF">IFM89_030557</name>
</gene>
<dbReference type="PANTHER" id="PTHR44013">
    <property type="entry name" value="ZINC-TYPE ALCOHOL DEHYDROGENASE-LIKE PROTEIN C16A3.02C"/>
    <property type="match status" value="1"/>
</dbReference>
<accession>A0A835HNH5</accession>
<dbReference type="Gene3D" id="3.90.180.10">
    <property type="entry name" value="Medium-chain alcohol dehydrogenases, catalytic domain"/>
    <property type="match status" value="1"/>
</dbReference>
<dbReference type="EMBL" id="JADFTS010000006">
    <property type="protein sequence ID" value="KAF9602669.1"/>
    <property type="molecule type" value="Genomic_DNA"/>
</dbReference>
<dbReference type="Proteomes" id="UP000631114">
    <property type="component" value="Unassembled WGS sequence"/>
</dbReference>
<keyword evidence="3" id="KW-1185">Reference proteome</keyword>
<dbReference type="InterPro" id="IPR013154">
    <property type="entry name" value="ADH-like_N"/>
</dbReference>
<comment type="caution">
    <text evidence="2">The sequence shown here is derived from an EMBL/GenBank/DDBJ whole genome shotgun (WGS) entry which is preliminary data.</text>
</comment>
<name>A0A835HNH5_9MAGN</name>
<dbReference type="OrthoDB" id="48317at2759"/>
<dbReference type="InterPro" id="IPR011032">
    <property type="entry name" value="GroES-like_sf"/>
</dbReference>
<dbReference type="InterPro" id="IPR052733">
    <property type="entry name" value="Chloroplast_QOR"/>
</dbReference>
<protein>
    <recommendedName>
        <fullName evidence="1">Alcohol dehydrogenase-like N-terminal domain-containing protein</fullName>
    </recommendedName>
</protein>
<proteinExistence type="predicted"/>
<sequence>MHAHLCRREISTAFLDMAGKLMHAVRFDGYGGGAAALKHVEVLVPRPQKDEVLLKIDATSLNAIDWSIQKGMLRLILPRSDMDNLFYGWIDEYDLCGVPRSSSKSRATDVAGDVVEVGLGVTTLSVGDKVVAMLRHSVSAYLK</sequence>
<dbReference type="PANTHER" id="PTHR44013:SF1">
    <property type="entry name" value="ZINC-TYPE ALCOHOL DEHYDROGENASE-LIKE PROTEIN C16A3.02C"/>
    <property type="match status" value="1"/>
</dbReference>
<dbReference type="AlphaFoldDB" id="A0A835HNH5"/>
<organism evidence="2 3">
    <name type="scientific">Coptis chinensis</name>
    <dbReference type="NCBI Taxonomy" id="261450"/>
    <lineage>
        <taxon>Eukaryota</taxon>
        <taxon>Viridiplantae</taxon>
        <taxon>Streptophyta</taxon>
        <taxon>Embryophyta</taxon>
        <taxon>Tracheophyta</taxon>
        <taxon>Spermatophyta</taxon>
        <taxon>Magnoliopsida</taxon>
        <taxon>Ranunculales</taxon>
        <taxon>Ranunculaceae</taxon>
        <taxon>Coptidoideae</taxon>
        <taxon>Coptis</taxon>
    </lineage>
</organism>
<dbReference type="Pfam" id="PF08240">
    <property type="entry name" value="ADH_N"/>
    <property type="match status" value="1"/>
</dbReference>
<evidence type="ECO:0000313" key="2">
    <source>
        <dbReference type="EMBL" id="KAF9602669.1"/>
    </source>
</evidence>
<feature type="domain" description="Alcohol dehydrogenase-like N-terminal" evidence="1">
    <location>
        <begin position="49"/>
        <end position="132"/>
    </location>
</feature>
<reference evidence="2 3" key="1">
    <citation type="submission" date="2020-10" db="EMBL/GenBank/DDBJ databases">
        <title>The Coptis chinensis genome and diversification of protoberbering-type alkaloids.</title>
        <authorList>
            <person name="Wang B."/>
            <person name="Shu S."/>
            <person name="Song C."/>
            <person name="Liu Y."/>
        </authorList>
    </citation>
    <scope>NUCLEOTIDE SEQUENCE [LARGE SCALE GENOMIC DNA]</scope>
    <source>
        <strain evidence="2">HL-2020</strain>
        <tissue evidence="2">Leaf</tissue>
    </source>
</reference>
<dbReference type="SUPFAM" id="SSF50129">
    <property type="entry name" value="GroES-like"/>
    <property type="match status" value="1"/>
</dbReference>
<evidence type="ECO:0000259" key="1">
    <source>
        <dbReference type="Pfam" id="PF08240"/>
    </source>
</evidence>